<evidence type="ECO:0000313" key="2">
    <source>
        <dbReference type="Proteomes" id="UP000004095"/>
    </source>
</evidence>
<reference evidence="1 2" key="1">
    <citation type="submission" date="2007-01" db="EMBL/GenBank/DDBJ databases">
        <authorList>
            <person name="Haygood M."/>
            <person name="Podell S."/>
            <person name="Anderson C."/>
            <person name="Hopkinson B."/>
            <person name="Roe K."/>
            <person name="Barbeau K."/>
            <person name="Gaasterland T."/>
            <person name="Ferriera S."/>
            <person name="Johnson J."/>
            <person name="Kravitz S."/>
            <person name="Beeson K."/>
            <person name="Sutton G."/>
            <person name="Rogers Y.-H."/>
            <person name="Friedman R."/>
            <person name="Frazier M."/>
            <person name="Venter J.C."/>
        </authorList>
    </citation>
    <scope>NUCLEOTIDE SEQUENCE [LARGE SCALE GENOMIC DNA]</scope>
    <source>
        <strain evidence="1 2">ATCC 23134</strain>
    </source>
</reference>
<dbReference type="AlphaFoldDB" id="A1ZTK6"/>
<proteinExistence type="predicted"/>
<sequence>MASNKPLVFAVAQVTAVPGKMVMELVDSVNFFNGYKAQ</sequence>
<organism evidence="1 2">
    <name type="scientific">Microscilla marina ATCC 23134</name>
    <dbReference type="NCBI Taxonomy" id="313606"/>
    <lineage>
        <taxon>Bacteria</taxon>
        <taxon>Pseudomonadati</taxon>
        <taxon>Bacteroidota</taxon>
        <taxon>Cytophagia</taxon>
        <taxon>Cytophagales</taxon>
        <taxon>Microscillaceae</taxon>
        <taxon>Microscilla</taxon>
    </lineage>
</organism>
<accession>A1ZTK6</accession>
<protein>
    <submittedName>
        <fullName evidence="1">Uncharacterized protein</fullName>
    </submittedName>
</protein>
<gene>
    <name evidence="1" type="ORF">M23134_01590</name>
</gene>
<keyword evidence="2" id="KW-1185">Reference proteome</keyword>
<evidence type="ECO:0000313" key="1">
    <source>
        <dbReference type="EMBL" id="EAY26267.1"/>
    </source>
</evidence>
<comment type="caution">
    <text evidence="1">The sequence shown here is derived from an EMBL/GenBank/DDBJ whole genome shotgun (WGS) entry which is preliminary data.</text>
</comment>
<dbReference type="EMBL" id="AAWS01000036">
    <property type="protein sequence ID" value="EAY26267.1"/>
    <property type="molecule type" value="Genomic_DNA"/>
</dbReference>
<dbReference type="Proteomes" id="UP000004095">
    <property type="component" value="Unassembled WGS sequence"/>
</dbReference>
<name>A1ZTK6_MICM2</name>